<evidence type="ECO:0000259" key="7">
    <source>
        <dbReference type="PROSITE" id="PS51007"/>
    </source>
</evidence>
<dbReference type="Gene3D" id="4.10.1080.10">
    <property type="entry name" value="TSP type-3 repeat"/>
    <property type="match status" value="1"/>
</dbReference>
<proteinExistence type="predicted"/>
<dbReference type="SUPFAM" id="SSF50969">
    <property type="entry name" value="YVTN repeat-like/Quinoprotein amine dehydrogenase"/>
    <property type="match status" value="1"/>
</dbReference>
<dbReference type="InterPro" id="IPR015943">
    <property type="entry name" value="WD40/YVTN_repeat-like_dom_sf"/>
</dbReference>
<reference evidence="8" key="1">
    <citation type="submission" date="2019-02" db="EMBL/GenBank/DDBJ databases">
        <authorList>
            <person name="Li S.-H."/>
        </authorList>
    </citation>
    <scope>NUCLEOTIDE SEQUENCE</scope>
    <source>
        <strain evidence="8">IMCC11814</strain>
    </source>
</reference>
<evidence type="ECO:0000256" key="2">
    <source>
        <dbReference type="ARBA" id="ARBA00022723"/>
    </source>
</evidence>
<dbReference type="Proteomes" id="UP001143304">
    <property type="component" value="Unassembled WGS sequence"/>
</dbReference>
<dbReference type="PANTHER" id="PTHR47197">
    <property type="entry name" value="PROTEIN NIRF"/>
    <property type="match status" value="1"/>
</dbReference>
<dbReference type="InterPro" id="IPR036909">
    <property type="entry name" value="Cyt_c-like_dom_sf"/>
</dbReference>
<organism evidence="8 9">
    <name type="scientific">Candidatus Marimicrobium litorale</name>
    <dbReference type="NCBI Taxonomy" id="2518991"/>
    <lineage>
        <taxon>Bacteria</taxon>
        <taxon>Pseudomonadati</taxon>
        <taxon>Pseudomonadota</taxon>
        <taxon>Gammaproteobacteria</taxon>
        <taxon>Cellvibrionales</taxon>
        <taxon>Halieaceae</taxon>
        <taxon>Marimicrobium</taxon>
    </lineage>
</organism>
<dbReference type="Gene3D" id="1.10.760.10">
    <property type="entry name" value="Cytochrome c-like domain"/>
    <property type="match status" value="1"/>
</dbReference>
<sequence>MSLALCVALVLAVMAAPAGAQPSFIAFESGHVRPVAMTPNGKRLVAVNTPDNSVEVYTVAYGGYLVHLRSIPVGMEPVAVAAHSDSQVWVVNHLSDSVSIVDIDEGKVTRTLLVGDEPRDIVFAGTGGNRAFITTAHRGQHREDPSIAGVPGAGDPQLTTEGIGRADVWVFDATAVGTTLGGTPLEILSFFADTPRALAVSADAITVYVAALKSGNQTTAIREALVPNGFGAGGVPGPPDNCWQANSDPACEEQVAAPEVGVIVKFDGTDWLTSEGAVANAGVRFNLPDHDVFSINANTLAAGSVVEYDHVGTIQFNMVVNPVSGRVYVTNTELPNHINFEGPGVHGGSTVQGHLSESRITVLNPATGAVDPQHLNQHIDYSQLHTDVGANHAAIDAQAAHSLATPLQPVVSSDGNTLYVAAFGSSKIGVFDTADIEDANFESNFDPAAESGNYIDVGGGPSGMVLDEGNNRLYVMTRFGNQLEVIDLATNNTVETHALPNPEPQVVIDGRPFLYDANVSSANGEASCSSCHIFGTMDKLAWNLGNPDDHVTTNTQPHANAGFAQDFHPMKGPMTTQTLKGMATHGAMHWRGDRVDGFFGLDSCAEPSGAFCSEDHSFNNFIVAFEGLVGKHGTISTPDMQLFTDFILRVMLPPNPVRGLNNVGSAAANAGEARFFGAASDGVGNCDSCHRLDPVTGFFGTGGEQSNEGGTQQMKIPHMRNMYDKVGMFGIPPLGQTGDQISGFGFLHDGSVDTLFNFFSASVFTLTNAEQRAMEAFSHEFPSDLAPIVGQQASLENALAAAVNPRIDLFVQRSNASFESLMLGGNTTECELIAKGTVGGVQRGWVREQVGGLFRSDVNTTISNTGLRTLANTEGPITYTCVPPGSGTRMGIDRDEDTVLDGLDNCPTVANAGQGDSDSDGVGDACDGVAGPDYDNDGIGDALDNCPLTPNPGQEDTDNDGTGDACIIAGC</sequence>
<gene>
    <name evidence="8" type="ORF">EYC82_08470</name>
</gene>
<dbReference type="PROSITE" id="PS51234">
    <property type="entry name" value="TSP3"/>
    <property type="match status" value="1"/>
</dbReference>
<dbReference type="InterPro" id="IPR009056">
    <property type="entry name" value="Cyt_c-like_dom"/>
</dbReference>
<evidence type="ECO:0000256" key="4">
    <source>
        <dbReference type="ARBA" id="ARBA00023004"/>
    </source>
</evidence>
<dbReference type="InterPro" id="IPR003367">
    <property type="entry name" value="Thrombospondin_3-like_rpt"/>
</dbReference>
<dbReference type="InterPro" id="IPR011044">
    <property type="entry name" value="Quino_amine_DH_bsu"/>
</dbReference>
<keyword evidence="2 5" id="KW-0479">Metal-binding</keyword>
<evidence type="ECO:0000256" key="1">
    <source>
        <dbReference type="ARBA" id="ARBA00022617"/>
    </source>
</evidence>
<keyword evidence="1 5" id="KW-0349">Heme</keyword>
<evidence type="ECO:0000256" key="3">
    <source>
        <dbReference type="ARBA" id="ARBA00022729"/>
    </source>
</evidence>
<comment type="caution">
    <text evidence="8">The sequence shown here is derived from an EMBL/GenBank/DDBJ whole genome shotgun (WGS) entry which is preliminary data.</text>
</comment>
<dbReference type="SUPFAM" id="SSF46626">
    <property type="entry name" value="Cytochrome c"/>
    <property type="match status" value="2"/>
</dbReference>
<dbReference type="PANTHER" id="PTHR47197:SF3">
    <property type="entry name" value="DIHYDRO-HEME D1 DEHYDROGENASE"/>
    <property type="match status" value="1"/>
</dbReference>
<feature type="signal peptide" evidence="6">
    <location>
        <begin position="1"/>
        <end position="20"/>
    </location>
</feature>
<dbReference type="PROSITE" id="PS51007">
    <property type="entry name" value="CYTC"/>
    <property type="match status" value="1"/>
</dbReference>
<dbReference type="SUPFAM" id="SSF103647">
    <property type="entry name" value="TSP type-3 repeat"/>
    <property type="match status" value="1"/>
</dbReference>
<dbReference type="Pfam" id="PF02412">
    <property type="entry name" value="TSP_3"/>
    <property type="match status" value="2"/>
</dbReference>
<protein>
    <recommendedName>
        <fullName evidence="7">Cytochrome c domain-containing protein</fullName>
    </recommendedName>
</protein>
<keyword evidence="9" id="KW-1185">Reference proteome</keyword>
<dbReference type="InterPro" id="IPR028974">
    <property type="entry name" value="TSP_type-3_rpt"/>
</dbReference>
<keyword evidence="4 5" id="KW-0408">Iron</keyword>
<feature type="domain" description="Cytochrome c" evidence="7">
    <location>
        <begin position="666"/>
        <end position="763"/>
    </location>
</feature>
<dbReference type="InterPro" id="IPR017897">
    <property type="entry name" value="Thrombospondin_3_rpt"/>
</dbReference>
<keyword evidence="3 6" id="KW-0732">Signal</keyword>
<evidence type="ECO:0000313" key="8">
    <source>
        <dbReference type="EMBL" id="MCX2977386.1"/>
    </source>
</evidence>
<accession>A0ABT3T6D8</accession>
<dbReference type="EMBL" id="SHNO01000001">
    <property type="protein sequence ID" value="MCX2977386.1"/>
    <property type="molecule type" value="Genomic_DNA"/>
</dbReference>
<dbReference type="InterPro" id="IPR051200">
    <property type="entry name" value="Host-pathogen_enzymatic-act"/>
</dbReference>
<evidence type="ECO:0000256" key="5">
    <source>
        <dbReference type="PROSITE-ProRule" id="PRU00433"/>
    </source>
</evidence>
<feature type="chain" id="PRO_5047176215" description="Cytochrome c domain-containing protein" evidence="6">
    <location>
        <begin position="21"/>
        <end position="971"/>
    </location>
</feature>
<evidence type="ECO:0000256" key="6">
    <source>
        <dbReference type="SAM" id="SignalP"/>
    </source>
</evidence>
<name>A0ABT3T6D8_9GAMM</name>
<dbReference type="Gene3D" id="2.130.10.10">
    <property type="entry name" value="YVTN repeat-like/Quinoprotein amine dehydrogenase"/>
    <property type="match status" value="2"/>
</dbReference>
<evidence type="ECO:0000313" key="9">
    <source>
        <dbReference type="Proteomes" id="UP001143304"/>
    </source>
</evidence>